<reference evidence="2" key="1">
    <citation type="submission" date="2020-05" db="EMBL/GenBank/DDBJ databases">
        <authorList>
            <person name="Chiriac C."/>
            <person name="Salcher M."/>
            <person name="Ghai R."/>
            <person name="Kavagutti S V."/>
        </authorList>
    </citation>
    <scope>NUCLEOTIDE SEQUENCE</scope>
</reference>
<gene>
    <name evidence="2" type="ORF">UFOPK3522_00908</name>
</gene>
<dbReference type="AlphaFoldDB" id="A0A6J5ZSH6"/>
<dbReference type="InterPro" id="IPR029063">
    <property type="entry name" value="SAM-dependent_MTases_sf"/>
</dbReference>
<dbReference type="Pfam" id="PF08241">
    <property type="entry name" value="Methyltransf_11"/>
    <property type="match status" value="1"/>
</dbReference>
<dbReference type="EMBL" id="CAESAO010000071">
    <property type="protein sequence ID" value="CAB4344079.1"/>
    <property type="molecule type" value="Genomic_DNA"/>
</dbReference>
<proteinExistence type="predicted"/>
<dbReference type="CDD" id="cd02440">
    <property type="entry name" value="AdoMet_MTases"/>
    <property type="match status" value="1"/>
</dbReference>
<evidence type="ECO:0000313" key="2">
    <source>
        <dbReference type="EMBL" id="CAB4344079.1"/>
    </source>
</evidence>
<evidence type="ECO:0000259" key="1">
    <source>
        <dbReference type="Pfam" id="PF08241"/>
    </source>
</evidence>
<protein>
    <submittedName>
        <fullName evidence="2">Unannotated protein</fullName>
    </submittedName>
</protein>
<dbReference type="PANTHER" id="PTHR43591">
    <property type="entry name" value="METHYLTRANSFERASE"/>
    <property type="match status" value="1"/>
</dbReference>
<dbReference type="GO" id="GO:0008757">
    <property type="term" value="F:S-adenosylmethionine-dependent methyltransferase activity"/>
    <property type="evidence" value="ECO:0007669"/>
    <property type="project" value="InterPro"/>
</dbReference>
<feature type="domain" description="Methyltransferase type 11" evidence="1">
    <location>
        <begin position="65"/>
        <end position="159"/>
    </location>
</feature>
<dbReference type="Gene3D" id="3.40.50.150">
    <property type="entry name" value="Vaccinia Virus protein VP39"/>
    <property type="match status" value="1"/>
</dbReference>
<name>A0A6J5ZSH6_9ZZZZ</name>
<sequence>MDELDVDRLREHELRNRSGWNADAPNWVEGGRRNWASSEPTWGMFELPESELKLLPDVDGLDAIELGCGTAYWSAWLARLGARPVGIDLSERQLETAAMFQSEHGLQFPLIHASAENVPLPDESFDFAFSEYGAAIWCEPQAWLAEAYRLLRPGGRLIFLGNSPLVMLCAKETELDEVEDAVGPQLMRPQFGMHRLEWPNEEEVSFLLPHGEMIALLQQIGFELESLTEIQAPEGAEETRYFVPRSWARKWPCEDVWSVRKAA</sequence>
<dbReference type="InterPro" id="IPR013216">
    <property type="entry name" value="Methyltransf_11"/>
</dbReference>
<accession>A0A6J5ZSH6</accession>
<dbReference type="SUPFAM" id="SSF53335">
    <property type="entry name" value="S-adenosyl-L-methionine-dependent methyltransferases"/>
    <property type="match status" value="1"/>
</dbReference>
<dbReference type="PANTHER" id="PTHR43591:SF24">
    <property type="entry name" value="2-METHOXY-6-POLYPRENYL-1,4-BENZOQUINOL METHYLASE, MITOCHONDRIAL"/>
    <property type="match status" value="1"/>
</dbReference>
<organism evidence="2">
    <name type="scientific">freshwater metagenome</name>
    <dbReference type="NCBI Taxonomy" id="449393"/>
    <lineage>
        <taxon>unclassified sequences</taxon>
        <taxon>metagenomes</taxon>
        <taxon>ecological metagenomes</taxon>
    </lineage>
</organism>